<feature type="compositionally biased region" description="Polar residues" evidence="10">
    <location>
        <begin position="204"/>
        <end position="213"/>
    </location>
</feature>
<dbReference type="AlphaFoldDB" id="M4FIS8"/>
<dbReference type="InterPro" id="IPR002713">
    <property type="entry name" value="FF_domain"/>
</dbReference>
<dbReference type="PANTHER" id="PTHR11864:SF0">
    <property type="entry name" value="PRP40 PRE-MRNA PROCESSING FACTOR 40 HOMOLOG A (YEAST)"/>
    <property type="match status" value="1"/>
</dbReference>
<feature type="compositionally biased region" description="Polar residues" evidence="10">
    <location>
        <begin position="230"/>
        <end position="257"/>
    </location>
</feature>
<dbReference type="FunFam" id="1.10.10.440:FF:000022">
    <property type="entry name" value="Pre-mRNA-processing protein 40A"/>
    <property type="match status" value="1"/>
</dbReference>
<dbReference type="GO" id="GO:0071004">
    <property type="term" value="C:U2-type prespliceosome"/>
    <property type="evidence" value="ECO:0000318"/>
    <property type="project" value="GO_Central"/>
</dbReference>
<feature type="domain" description="FF" evidence="12">
    <location>
        <begin position="455"/>
        <end position="509"/>
    </location>
</feature>
<proteinExistence type="inferred from homology"/>
<dbReference type="Gene3D" id="2.20.70.10">
    <property type="match status" value="2"/>
</dbReference>
<evidence type="ECO:0008006" key="15">
    <source>
        <dbReference type="Google" id="ProtNLM"/>
    </source>
</evidence>
<dbReference type="SMART" id="SM00441">
    <property type="entry name" value="FF"/>
    <property type="match status" value="5"/>
</dbReference>
<dbReference type="eggNOG" id="KOG0152">
    <property type="taxonomic scope" value="Eukaryota"/>
</dbReference>
<keyword evidence="9" id="KW-0175">Coiled coil</keyword>
<dbReference type="STRING" id="51351.M4FIS8"/>
<accession>M4FIS8</accession>
<feature type="compositionally biased region" description="Basic and acidic residues" evidence="10">
    <location>
        <begin position="987"/>
        <end position="997"/>
    </location>
</feature>
<dbReference type="HOGENOM" id="CLU_005825_2_0_1"/>
<dbReference type="GO" id="GO:0045292">
    <property type="term" value="P:mRNA cis splicing, via spliceosome"/>
    <property type="evidence" value="ECO:0007669"/>
    <property type="project" value="InterPro"/>
</dbReference>
<feature type="compositionally biased region" description="Basic residues" evidence="10">
    <location>
        <begin position="954"/>
        <end position="970"/>
    </location>
</feature>
<feature type="domain" description="WW" evidence="11">
    <location>
        <begin position="254"/>
        <end position="287"/>
    </location>
</feature>
<feature type="compositionally biased region" description="Basic and acidic residues" evidence="10">
    <location>
        <begin position="914"/>
        <end position="926"/>
    </location>
</feature>
<feature type="domain" description="FF" evidence="12">
    <location>
        <begin position="730"/>
        <end position="785"/>
    </location>
</feature>
<comment type="similarity">
    <text evidence="7">Belongs to the PRPF40 family.</text>
</comment>
<dbReference type="FunFam" id="1.10.10.440:FF:000024">
    <property type="entry name" value="Pre-mRNA-processing protein 40A"/>
    <property type="match status" value="1"/>
</dbReference>
<comment type="subcellular location">
    <subcellularLocation>
        <location evidence="1">Nucleus</location>
    </subcellularLocation>
</comment>
<feature type="coiled-coil region" evidence="9">
    <location>
        <begin position="780"/>
        <end position="807"/>
    </location>
</feature>
<reference evidence="14" key="2">
    <citation type="journal article" date="2018" name="Hortic Res">
        <title>Improved Brassica rapa reference genome by single-molecule sequencing and chromosome conformation capture technologies.</title>
        <authorList>
            <person name="Zhang L."/>
            <person name="Cai X."/>
            <person name="Wu J."/>
            <person name="Liu M."/>
            <person name="Grob S."/>
            <person name="Cheng F."/>
            <person name="Liang J."/>
            <person name="Cai C."/>
            <person name="Liu Z."/>
            <person name="Liu B."/>
            <person name="Wang F."/>
            <person name="Li S."/>
            <person name="Liu F."/>
            <person name="Li X."/>
            <person name="Cheng L."/>
            <person name="Yang W."/>
            <person name="Li M.H."/>
            <person name="Grossniklaus U."/>
            <person name="Zheng H."/>
            <person name="Wang X."/>
        </authorList>
    </citation>
    <scope>NUCLEOTIDE SEQUENCE [LARGE SCALE GENOMIC DNA]</scope>
    <source>
        <strain evidence="14">cv. Chiifu-401-42</strain>
    </source>
</reference>
<dbReference type="PROSITE" id="PS50020">
    <property type="entry name" value="WW_DOMAIN_2"/>
    <property type="match status" value="2"/>
</dbReference>
<feature type="region of interest" description="Disordered" evidence="10">
    <location>
        <begin position="856"/>
        <end position="1047"/>
    </location>
</feature>
<evidence type="ECO:0000256" key="3">
    <source>
        <dbReference type="ARBA" id="ARBA00022737"/>
    </source>
</evidence>
<dbReference type="FunCoup" id="M4FIS8">
    <property type="interactions" value="4517"/>
</dbReference>
<organism evidence="13 14">
    <name type="scientific">Brassica campestris</name>
    <name type="common">Field mustard</name>
    <dbReference type="NCBI Taxonomy" id="3711"/>
    <lineage>
        <taxon>Eukaryota</taxon>
        <taxon>Viridiplantae</taxon>
        <taxon>Streptophyta</taxon>
        <taxon>Embryophyta</taxon>
        <taxon>Tracheophyta</taxon>
        <taxon>Spermatophyta</taxon>
        <taxon>Magnoliopsida</taxon>
        <taxon>eudicotyledons</taxon>
        <taxon>Gunneridae</taxon>
        <taxon>Pentapetalae</taxon>
        <taxon>rosids</taxon>
        <taxon>malvids</taxon>
        <taxon>Brassicales</taxon>
        <taxon>Brassicaceae</taxon>
        <taxon>Brassiceae</taxon>
        <taxon>Brassica</taxon>
    </lineage>
</organism>
<keyword evidence="2" id="KW-0507">mRNA processing</keyword>
<feature type="domain" description="FF" evidence="12">
    <location>
        <begin position="590"/>
        <end position="644"/>
    </location>
</feature>
<dbReference type="PROSITE" id="PS51676">
    <property type="entry name" value="FF"/>
    <property type="match status" value="5"/>
</dbReference>
<dbReference type="FunFam" id="1.10.10.440:FF:000013">
    <property type="entry name" value="pre-mRNA-processing protein 40A isoform X1"/>
    <property type="match status" value="1"/>
</dbReference>
<evidence type="ECO:0000256" key="10">
    <source>
        <dbReference type="SAM" id="MobiDB-lite"/>
    </source>
</evidence>
<keyword evidence="3" id="KW-0677">Repeat</keyword>
<dbReference type="Proteomes" id="UP000011750">
    <property type="component" value="Unassembled WGS sequence"/>
</dbReference>
<feature type="domain" description="WW" evidence="11">
    <location>
        <begin position="295"/>
        <end position="328"/>
    </location>
</feature>
<evidence type="ECO:0000256" key="7">
    <source>
        <dbReference type="ARBA" id="ARBA00061317"/>
    </source>
</evidence>
<dbReference type="InParanoid" id="M4FIS8"/>
<feature type="coiled-coil region" evidence="9">
    <location>
        <begin position="638"/>
        <end position="665"/>
    </location>
</feature>
<dbReference type="Gene3D" id="1.10.10.440">
    <property type="entry name" value="FF domain"/>
    <property type="match status" value="5"/>
</dbReference>
<feature type="region of interest" description="Disordered" evidence="10">
    <location>
        <begin position="339"/>
        <end position="359"/>
    </location>
</feature>
<protein>
    <recommendedName>
        <fullName evidence="15">Pre-mRNA-processing protein 40A</fullName>
    </recommendedName>
</protein>
<feature type="domain" description="FF" evidence="12">
    <location>
        <begin position="662"/>
        <end position="725"/>
    </location>
</feature>
<dbReference type="Pfam" id="PF25432">
    <property type="entry name" value="FF_PRPF40A"/>
    <property type="match status" value="1"/>
</dbReference>
<dbReference type="Pfam" id="PF00397">
    <property type="entry name" value="WW"/>
    <property type="match status" value="2"/>
</dbReference>
<keyword evidence="4" id="KW-0508">mRNA splicing</keyword>
<dbReference type="FunFam" id="2.20.70.10:FF:000228">
    <property type="entry name" value="Pre-mRNA-processing protein 40A"/>
    <property type="match status" value="1"/>
</dbReference>
<keyword evidence="14" id="KW-1185">Reference proteome</keyword>
<dbReference type="SMART" id="SM00456">
    <property type="entry name" value="WW"/>
    <property type="match status" value="2"/>
</dbReference>
<dbReference type="GO" id="GO:0000398">
    <property type="term" value="P:mRNA splicing, via spliceosome"/>
    <property type="evidence" value="ECO:0000318"/>
    <property type="project" value="GO_Central"/>
</dbReference>
<dbReference type="SUPFAM" id="SSF51045">
    <property type="entry name" value="WW domain"/>
    <property type="match status" value="2"/>
</dbReference>
<dbReference type="CDD" id="cd00201">
    <property type="entry name" value="WW"/>
    <property type="match status" value="2"/>
</dbReference>
<feature type="compositionally biased region" description="Basic and acidic residues" evidence="10">
    <location>
        <begin position="936"/>
        <end position="953"/>
    </location>
</feature>
<dbReference type="PROSITE" id="PS01159">
    <property type="entry name" value="WW_DOMAIN_1"/>
    <property type="match status" value="1"/>
</dbReference>
<evidence type="ECO:0000256" key="2">
    <source>
        <dbReference type="ARBA" id="ARBA00022664"/>
    </source>
</evidence>
<dbReference type="PANTHER" id="PTHR11864">
    <property type="entry name" value="PRE-MRNA-PROCESSING PROTEIN PRP40"/>
    <property type="match status" value="1"/>
</dbReference>
<evidence type="ECO:0000256" key="8">
    <source>
        <dbReference type="ARBA" id="ARBA00064817"/>
    </source>
</evidence>
<dbReference type="SUPFAM" id="SSF81698">
    <property type="entry name" value="FF domain"/>
    <property type="match status" value="5"/>
</dbReference>
<evidence type="ECO:0000259" key="11">
    <source>
        <dbReference type="PROSITE" id="PS50020"/>
    </source>
</evidence>
<feature type="compositionally biased region" description="Low complexity" evidence="10">
    <location>
        <begin position="192"/>
        <end position="203"/>
    </location>
</feature>
<sequence>MLTTCKREDMCSPAILTPVFMCLRRTPGTRFTITDGSDRRLLPELAGFSPHISDRRPLPELTGFSLHISDFHPMPELAGFSHRGRRYRCWNMSNNPPQSSGAQVRKVLEFTLLKFDSKQFDFRAMVPGQQGQQFVPAASQQPFHHPYGHVPPNVQSQFSQQLFPVRPGQPGHIASSSPPVVGFGTSGPPPFSSSYSFTPSSYGQQQPTPQMHASGSVPPAANSWPAPPVIQSTTLVSPVQQTPATPTDPGNLTPQSASDWMEHTSADGRKYYYNKQTKQSSWEKPLELMTPLERADASTVWKEFTTAEGRKYYYNKVTKESKWTIPEDLKLAREQAELASAKRSHSEDESTSLSRITASSSDLAVSTPVTAVVPSTSSTIPGHSTSPIPAGLAVPVTRPPPVASVTPTFAATSDTEATAMYHFVDYKEISVNGKSNMTPAGDKANVEEPMMYATKQEAKAAFKSLLESVNVQSDWTWEQTTKEIVHDKRYGALRTLGERKQAFNEYLGQRKKVEAEERRWRQKKAREEFVKMLEECEELSSSMKWSKALSLFENDERFKAVDRPRDREDLFDNYIVELERKEREKAVAEHRQKMAEYRKFLETCDYIKASTQWRKIQDRLEDDERCSCLEKIDRLIGFEDYINDLEKEEEELKRVEKEHVRRAERKNRDAFRTLLEEHVAAGILTAKTYWLEYCIEVRDLPQYQAVASNLSGSTPKDLFEDITEELDKQYHEDKSRVKDAMKSRKVSMVSSWMFEDFKSALSEDLSSQPVSDINLKLIYNDLVERMKEKEEKEARKFQRLAEEFTNLLRTFKEINAASNWEDVKQLVEESQEYRSIGDDNVSRGLFEEYITSLQEKAKEKERKRDEEKSRKEKDKEEKEKRKDKEKERREKEREREKERSSKREESDGDVDVSEGQKEEKRKGKDRDRKHRRRHHNSDDDVSSDRDDREESKKSSSRKHGNDRKKSRKHANTPESDSESRHKRQKKEQRESSRRGGNDELEDGEVGEDGVVSMISGYTLCKSSGCDKSENEPDAASILEQEGTMIQR</sequence>
<name>M4FIS8_BRACM</name>
<feature type="compositionally biased region" description="Basic and acidic residues" evidence="10">
    <location>
        <begin position="856"/>
        <end position="905"/>
    </location>
</feature>
<dbReference type="GO" id="GO:0003723">
    <property type="term" value="F:RNA binding"/>
    <property type="evidence" value="ECO:0000318"/>
    <property type="project" value="GO_Central"/>
</dbReference>
<feature type="compositionally biased region" description="Acidic residues" evidence="10">
    <location>
        <begin position="998"/>
        <end position="1007"/>
    </location>
</feature>
<evidence type="ECO:0000259" key="12">
    <source>
        <dbReference type="PROSITE" id="PS51676"/>
    </source>
</evidence>
<reference evidence="14" key="1">
    <citation type="journal article" date="2011" name="Nat. Genet.">
        <title>The genome of the mesopolyploid crop species Brassica rapa.</title>
        <authorList>
            <consortium name="Brassica rapa Genome Sequencing Project Consortium"/>
            <person name="Wang X."/>
            <person name="Wang H."/>
            <person name="Wang J."/>
            <person name="Sun R."/>
            <person name="Wu J."/>
            <person name="Liu S."/>
            <person name="Bai Y."/>
            <person name="Mun J.H."/>
            <person name="Bancroft I."/>
            <person name="Cheng F."/>
            <person name="Huang S."/>
            <person name="Li X."/>
            <person name="Hua W."/>
            <person name="Wang J."/>
            <person name="Wang X."/>
            <person name="Freeling M."/>
            <person name="Pires J.C."/>
            <person name="Paterson A.H."/>
            <person name="Chalhoub B."/>
            <person name="Wang B."/>
            <person name="Hayward A."/>
            <person name="Sharpe A.G."/>
            <person name="Park B.S."/>
            <person name="Weisshaar B."/>
            <person name="Liu B."/>
            <person name="Li B."/>
            <person name="Liu B."/>
            <person name="Tong C."/>
            <person name="Song C."/>
            <person name="Duran C."/>
            <person name="Peng C."/>
            <person name="Geng C."/>
            <person name="Koh C."/>
            <person name="Lin C."/>
            <person name="Edwards D."/>
            <person name="Mu D."/>
            <person name="Shen D."/>
            <person name="Soumpourou E."/>
            <person name="Li F."/>
            <person name="Fraser F."/>
            <person name="Conant G."/>
            <person name="Lassalle G."/>
            <person name="King G.J."/>
            <person name="Bonnema G."/>
            <person name="Tang H."/>
            <person name="Wang H."/>
            <person name="Belcram H."/>
            <person name="Zhou H."/>
            <person name="Hirakawa H."/>
            <person name="Abe H."/>
            <person name="Guo H."/>
            <person name="Wang H."/>
            <person name="Jin H."/>
            <person name="Parkin I.A."/>
            <person name="Batley J."/>
            <person name="Kim J.S."/>
            <person name="Just J."/>
            <person name="Li J."/>
            <person name="Xu J."/>
            <person name="Deng J."/>
            <person name="Kim J.A."/>
            <person name="Li J."/>
            <person name="Yu J."/>
            <person name="Meng J."/>
            <person name="Wang J."/>
            <person name="Min J."/>
            <person name="Poulain J."/>
            <person name="Wang J."/>
            <person name="Hatakeyama K."/>
            <person name="Wu K."/>
            <person name="Wang L."/>
            <person name="Fang L."/>
            <person name="Trick M."/>
            <person name="Links M.G."/>
            <person name="Zhao M."/>
            <person name="Jin M."/>
            <person name="Ramchiary N."/>
            <person name="Drou N."/>
            <person name="Berkman P.J."/>
            <person name="Cai Q."/>
            <person name="Huang Q."/>
            <person name="Li R."/>
            <person name="Tabata S."/>
            <person name="Cheng S."/>
            <person name="Zhang S."/>
            <person name="Zhang S."/>
            <person name="Huang S."/>
            <person name="Sato S."/>
            <person name="Sun S."/>
            <person name="Kwon S.J."/>
            <person name="Choi S.R."/>
            <person name="Lee T.H."/>
            <person name="Fan W."/>
            <person name="Zhao X."/>
            <person name="Tan X."/>
            <person name="Xu X."/>
            <person name="Wang Y."/>
            <person name="Qiu Y."/>
            <person name="Yin Y."/>
            <person name="Li Y."/>
            <person name="Du Y."/>
            <person name="Liao Y."/>
            <person name="Lim Y."/>
            <person name="Narusaka Y."/>
            <person name="Wang Y."/>
            <person name="Wang Z."/>
            <person name="Li Z."/>
            <person name="Wang Z."/>
            <person name="Xiong Z."/>
            <person name="Zhang Z."/>
        </authorList>
    </citation>
    <scope>NUCLEOTIDE SEQUENCE [LARGE SCALE GENOMIC DNA]</scope>
    <source>
        <strain evidence="14">cv. Chiifu-401-42</strain>
    </source>
</reference>
<evidence type="ECO:0000256" key="5">
    <source>
        <dbReference type="ARBA" id="ARBA00023242"/>
    </source>
</evidence>
<dbReference type="InterPro" id="IPR036517">
    <property type="entry name" value="FF_domain_sf"/>
</dbReference>
<keyword evidence="5" id="KW-0539">Nucleus</keyword>
<comment type="function">
    <text evidence="6">Binds the phosphorylated C-terminal domain (CTD) of the largest subunit of RNA polymerase II and functions as a scaffold for RNA processing machineries. May be involved in pre-mRNA splicing.</text>
</comment>
<feature type="region of interest" description="Disordered" evidence="10">
    <location>
        <begin position="163"/>
        <end position="257"/>
    </location>
</feature>
<comment type="subunit">
    <text evidence="8">Interacts (via the WW domains) with the phosphorylated C-terminal domain of NRPB1 (via CTD domain).</text>
</comment>
<dbReference type="InterPro" id="IPR039726">
    <property type="entry name" value="Prp40-like"/>
</dbReference>
<evidence type="ECO:0000256" key="9">
    <source>
        <dbReference type="SAM" id="Coils"/>
    </source>
</evidence>
<dbReference type="Gramene" id="Bra041007.1">
    <property type="protein sequence ID" value="Bra041007.1-P"/>
    <property type="gene ID" value="Bra041007"/>
</dbReference>
<reference evidence="13" key="3">
    <citation type="submission" date="2023-03" db="UniProtKB">
        <authorList>
            <consortium name="EnsemblPlants"/>
        </authorList>
    </citation>
    <scope>IDENTIFICATION</scope>
    <source>
        <strain evidence="13">cv. Chiifu-401-42</strain>
    </source>
</reference>
<dbReference type="Pfam" id="PF01846">
    <property type="entry name" value="FF"/>
    <property type="match status" value="4"/>
</dbReference>
<evidence type="ECO:0000256" key="4">
    <source>
        <dbReference type="ARBA" id="ARBA00023187"/>
    </source>
</evidence>
<evidence type="ECO:0000256" key="6">
    <source>
        <dbReference type="ARBA" id="ARBA00056384"/>
    </source>
</evidence>
<dbReference type="OMA" id="RDEIFQD"/>
<feature type="domain" description="FF" evidence="12">
    <location>
        <begin position="522"/>
        <end position="577"/>
    </location>
</feature>
<evidence type="ECO:0000313" key="14">
    <source>
        <dbReference type="Proteomes" id="UP000011750"/>
    </source>
</evidence>
<dbReference type="FunFam" id="1.10.10.440:FF:000026">
    <property type="entry name" value="Pre-mRNA-processing protein 40A"/>
    <property type="match status" value="1"/>
</dbReference>
<dbReference type="InterPro" id="IPR036020">
    <property type="entry name" value="WW_dom_sf"/>
</dbReference>
<dbReference type="InterPro" id="IPR001202">
    <property type="entry name" value="WW_dom"/>
</dbReference>
<dbReference type="GO" id="GO:0005685">
    <property type="term" value="C:U1 snRNP"/>
    <property type="evidence" value="ECO:0000318"/>
    <property type="project" value="GO_Central"/>
</dbReference>
<dbReference type="EnsemblPlants" id="Bra041007.1">
    <property type="protein sequence ID" value="Bra041007.1-P"/>
    <property type="gene ID" value="Bra041007"/>
</dbReference>
<dbReference type="GO" id="GO:0070063">
    <property type="term" value="F:RNA polymerase binding"/>
    <property type="evidence" value="ECO:0007669"/>
    <property type="project" value="UniProtKB-ARBA"/>
</dbReference>
<evidence type="ECO:0000313" key="13">
    <source>
        <dbReference type="EnsemblPlants" id="Bra041007.1-P"/>
    </source>
</evidence>
<evidence type="ECO:0000256" key="1">
    <source>
        <dbReference type="ARBA" id="ARBA00004123"/>
    </source>
</evidence>